<dbReference type="OrthoDB" id="19923at2759"/>
<evidence type="ECO:0008006" key="9">
    <source>
        <dbReference type="Google" id="ProtNLM"/>
    </source>
</evidence>
<organism evidence="7 8">
    <name type="scientific">Armillaria gallica</name>
    <name type="common">Bulbous honey fungus</name>
    <name type="synonym">Armillaria bulbosa</name>
    <dbReference type="NCBI Taxonomy" id="47427"/>
    <lineage>
        <taxon>Eukaryota</taxon>
        <taxon>Fungi</taxon>
        <taxon>Dikarya</taxon>
        <taxon>Basidiomycota</taxon>
        <taxon>Agaricomycotina</taxon>
        <taxon>Agaricomycetes</taxon>
        <taxon>Agaricomycetidae</taxon>
        <taxon>Agaricales</taxon>
        <taxon>Marasmiineae</taxon>
        <taxon>Physalacriaceae</taxon>
        <taxon>Armillaria</taxon>
    </lineage>
</organism>
<keyword evidence="2" id="KW-0813">Transport</keyword>
<dbReference type="EMBL" id="KZ293748">
    <property type="protein sequence ID" value="PBK80308.1"/>
    <property type="molecule type" value="Genomic_DNA"/>
</dbReference>
<feature type="non-terminal residue" evidence="7">
    <location>
        <position position="81"/>
    </location>
</feature>
<dbReference type="GO" id="GO:0016020">
    <property type="term" value="C:membrane"/>
    <property type="evidence" value="ECO:0007669"/>
    <property type="project" value="UniProtKB-SubCell"/>
</dbReference>
<dbReference type="STRING" id="47427.A0A2H3CPH9"/>
<dbReference type="SUPFAM" id="SSF103473">
    <property type="entry name" value="MFS general substrate transporter"/>
    <property type="match status" value="1"/>
</dbReference>
<keyword evidence="5 6" id="KW-0472">Membrane</keyword>
<evidence type="ECO:0000256" key="1">
    <source>
        <dbReference type="ARBA" id="ARBA00004141"/>
    </source>
</evidence>
<evidence type="ECO:0000313" key="8">
    <source>
        <dbReference type="Proteomes" id="UP000217790"/>
    </source>
</evidence>
<dbReference type="PANTHER" id="PTHR43791">
    <property type="entry name" value="PERMEASE-RELATED"/>
    <property type="match status" value="1"/>
</dbReference>
<dbReference type="InterPro" id="IPR036259">
    <property type="entry name" value="MFS_trans_sf"/>
</dbReference>
<evidence type="ECO:0000256" key="6">
    <source>
        <dbReference type="SAM" id="Phobius"/>
    </source>
</evidence>
<feature type="transmembrane region" description="Helical" evidence="6">
    <location>
        <begin position="37"/>
        <end position="57"/>
    </location>
</feature>
<comment type="subcellular location">
    <subcellularLocation>
        <location evidence="1">Membrane</location>
        <topology evidence="1">Multi-pass membrane protein</topology>
    </subcellularLocation>
</comment>
<name>A0A2H3CPH9_ARMGA</name>
<evidence type="ECO:0000256" key="2">
    <source>
        <dbReference type="ARBA" id="ARBA00022448"/>
    </source>
</evidence>
<keyword evidence="4 6" id="KW-1133">Transmembrane helix</keyword>
<dbReference type="GO" id="GO:0022857">
    <property type="term" value="F:transmembrane transporter activity"/>
    <property type="evidence" value="ECO:0007669"/>
    <property type="project" value="TreeGrafter"/>
</dbReference>
<sequence>RLSFVIAGAPLGETYSKSIAYGTRLINGTQGLKTWRWLFIIEGAPSSYLAVIVCFFFPSYPDRATRQPSEDRTIIISRMKQ</sequence>
<feature type="non-terminal residue" evidence="7">
    <location>
        <position position="1"/>
    </location>
</feature>
<accession>A0A2H3CPH9</accession>
<keyword evidence="3 6" id="KW-0812">Transmembrane</keyword>
<evidence type="ECO:0000256" key="3">
    <source>
        <dbReference type="ARBA" id="ARBA00022692"/>
    </source>
</evidence>
<dbReference type="Proteomes" id="UP000217790">
    <property type="component" value="Unassembled WGS sequence"/>
</dbReference>
<protein>
    <recommendedName>
        <fullName evidence="9">Major facilitator superfamily (MFS) profile domain-containing protein</fullName>
    </recommendedName>
</protein>
<dbReference type="InParanoid" id="A0A2H3CPH9"/>
<reference evidence="8" key="1">
    <citation type="journal article" date="2017" name="Nat. Ecol. Evol.">
        <title>Genome expansion and lineage-specific genetic innovations in the forest pathogenic fungi Armillaria.</title>
        <authorList>
            <person name="Sipos G."/>
            <person name="Prasanna A.N."/>
            <person name="Walter M.C."/>
            <person name="O'Connor E."/>
            <person name="Balint B."/>
            <person name="Krizsan K."/>
            <person name="Kiss B."/>
            <person name="Hess J."/>
            <person name="Varga T."/>
            <person name="Slot J."/>
            <person name="Riley R."/>
            <person name="Boka B."/>
            <person name="Rigling D."/>
            <person name="Barry K."/>
            <person name="Lee J."/>
            <person name="Mihaltcheva S."/>
            <person name="LaButti K."/>
            <person name="Lipzen A."/>
            <person name="Waldron R."/>
            <person name="Moloney N.M."/>
            <person name="Sperisen C."/>
            <person name="Kredics L."/>
            <person name="Vagvoelgyi C."/>
            <person name="Patrignani A."/>
            <person name="Fitzpatrick D."/>
            <person name="Nagy I."/>
            <person name="Doyle S."/>
            <person name="Anderson J.B."/>
            <person name="Grigoriev I.V."/>
            <person name="Gueldener U."/>
            <person name="Muensterkoetter M."/>
            <person name="Nagy L.G."/>
        </authorList>
    </citation>
    <scope>NUCLEOTIDE SEQUENCE [LARGE SCALE GENOMIC DNA]</scope>
    <source>
        <strain evidence="8">Ar21-2</strain>
    </source>
</reference>
<evidence type="ECO:0000256" key="4">
    <source>
        <dbReference type="ARBA" id="ARBA00022989"/>
    </source>
</evidence>
<keyword evidence="8" id="KW-1185">Reference proteome</keyword>
<evidence type="ECO:0000256" key="5">
    <source>
        <dbReference type="ARBA" id="ARBA00023136"/>
    </source>
</evidence>
<evidence type="ECO:0000313" key="7">
    <source>
        <dbReference type="EMBL" id="PBK80308.1"/>
    </source>
</evidence>
<proteinExistence type="predicted"/>
<dbReference type="PANTHER" id="PTHR43791:SF49">
    <property type="entry name" value="TRANSPORTER, PUTATIVE (AFU_ORTHOLOGUE AFUA_4G04250)-RELATED"/>
    <property type="match status" value="1"/>
</dbReference>
<dbReference type="AlphaFoldDB" id="A0A2H3CPH9"/>
<gene>
    <name evidence="7" type="ORF">ARMGADRAFT_857013</name>
</gene>